<evidence type="ECO:0000259" key="2">
    <source>
        <dbReference type="PROSITE" id="PS50296"/>
    </source>
</evidence>
<dbReference type="Pfam" id="PF25304">
    <property type="entry name" value="WHD_eIF2D"/>
    <property type="match status" value="1"/>
</dbReference>
<keyword evidence="3" id="KW-0648">Protein biosynthesis</keyword>
<dbReference type="SUPFAM" id="SSF88697">
    <property type="entry name" value="PUA domain-like"/>
    <property type="match status" value="1"/>
</dbReference>
<dbReference type="PROSITE" id="PS50890">
    <property type="entry name" value="PUA"/>
    <property type="match status" value="1"/>
</dbReference>
<evidence type="ECO:0000256" key="1">
    <source>
        <dbReference type="ARBA" id="ARBA00022490"/>
    </source>
</evidence>
<dbReference type="InterPro" id="IPR039757">
    <property type="entry name" value="EIF2D"/>
</dbReference>
<dbReference type="Proteomes" id="UP000053268">
    <property type="component" value="Unassembled WGS sequence"/>
</dbReference>
<dbReference type="GO" id="GO:0003743">
    <property type="term" value="F:translation initiation factor activity"/>
    <property type="evidence" value="ECO:0007669"/>
    <property type="project" value="UniProtKB-KW"/>
</dbReference>
<dbReference type="STRING" id="66420.A0A194Q7J5"/>
<dbReference type="InterPro" id="IPR048248">
    <property type="entry name" value="PUA_eIF2d-like"/>
</dbReference>
<dbReference type="InterPro" id="IPR048247">
    <property type="entry name" value="eIF2D_N"/>
</dbReference>
<dbReference type="Pfam" id="PF17832">
    <property type="entry name" value="Pre-PUA"/>
    <property type="match status" value="1"/>
</dbReference>
<dbReference type="EMBL" id="KQ459337">
    <property type="protein sequence ID" value="KPJ01359.1"/>
    <property type="molecule type" value="Genomic_DNA"/>
</dbReference>
<dbReference type="PANTHER" id="PTHR12217:SF4">
    <property type="entry name" value="EUKARYOTIC TRANSLATION INITIATION FACTOR 2D"/>
    <property type="match status" value="1"/>
</dbReference>
<proteinExistence type="predicted"/>
<gene>
    <name evidence="3" type="ORF">RR46_03131</name>
</gene>
<organism evidence="3 4">
    <name type="scientific">Papilio xuthus</name>
    <name type="common">Asian swallowtail butterfly</name>
    <dbReference type="NCBI Taxonomy" id="66420"/>
    <lineage>
        <taxon>Eukaryota</taxon>
        <taxon>Metazoa</taxon>
        <taxon>Ecdysozoa</taxon>
        <taxon>Arthropoda</taxon>
        <taxon>Hexapoda</taxon>
        <taxon>Insecta</taxon>
        <taxon>Pterygota</taxon>
        <taxon>Neoptera</taxon>
        <taxon>Endopterygota</taxon>
        <taxon>Lepidoptera</taxon>
        <taxon>Glossata</taxon>
        <taxon>Ditrysia</taxon>
        <taxon>Papilionoidea</taxon>
        <taxon>Papilionidae</taxon>
        <taxon>Papilioninae</taxon>
        <taxon>Papilio</taxon>
    </lineage>
</organism>
<dbReference type="CDD" id="cd11608">
    <property type="entry name" value="eIF2D_C"/>
    <property type="match status" value="1"/>
</dbReference>
<dbReference type="InterPro" id="IPR057429">
    <property type="entry name" value="WH_eIF2D"/>
</dbReference>
<dbReference type="Pfam" id="PF01253">
    <property type="entry name" value="SUI1"/>
    <property type="match status" value="1"/>
</dbReference>
<feature type="domain" description="SUI1" evidence="2">
    <location>
        <begin position="495"/>
        <end position="567"/>
    </location>
</feature>
<dbReference type="InterPro" id="IPR015947">
    <property type="entry name" value="PUA-like_sf"/>
</dbReference>
<dbReference type="Pfam" id="PF26291">
    <property type="entry name" value="SWIB_eIF2D"/>
    <property type="match status" value="1"/>
</dbReference>
<keyword evidence="1" id="KW-0963">Cytoplasm</keyword>
<evidence type="ECO:0000313" key="4">
    <source>
        <dbReference type="Proteomes" id="UP000053268"/>
    </source>
</evidence>
<keyword evidence="4" id="KW-1185">Reference proteome</keyword>
<dbReference type="InterPro" id="IPR041366">
    <property type="entry name" value="Pre-PUA"/>
</dbReference>
<evidence type="ECO:0000313" key="3">
    <source>
        <dbReference type="EMBL" id="KPJ01359.1"/>
    </source>
</evidence>
<dbReference type="PANTHER" id="PTHR12217">
    <property type="entry name" value="EUKARYOTIC TRANSLATION INITIATION FACTOR 2D"/>
    <property type="match status" value="1"/>
</dbReference>
<dbReference type="InterPro" id="IPR036877">
    <property type="entry name" value="SUI1_dom_sf"/>
</dbReference>
<dbReference type="GO" id="GO:0001731">
    <property type="term" value="P:formation of translation preinitiation complex"/>
    <property type="evidence" value="ECO:0007669"/>
    <property type="project" value="InterPro"/>
</dbReference>
<dbReference type="CDD" id="cd21156">
    <property type="entry name" value="PUA_eIF2d-like"/>
    <property type="match status" value="1"/>
</dbReference>
<dbReference type="Gene3D" id="3.30.780.10">
    <property type="entry name" value="SUI1-like domain"/>
    <property type="match status" value="1"/>
</dbReference>
<name>A0A194Q7J5_PAPXU</name>
<dbReference type="Pfam" id="PF26292">
    <property type="entry name" value="PUA_elF2D"/>
    <property type="match status" value="1"/>
</dbReference>
<keyword evidence="3" id="KW-0396">Initiation factor</keyword>
<dbReference type="InterPro" id="IPR001950">
    <property type="entry name" value="SUI1"/>
</dbReference>
<dbReference type="CDD" id="cd11610">
    <property type="entry name" value="eIF2D_N"/>
    <property type="match status" value="1"/>
</dbReference>
<dbReference type="AlphaFoldDB" id="A0A194Q7J5"/>
<dbReference type="PROSITE" id="PS50296">
    <property type="entry name" value="SUI1"/>
    <property type="match status" value="1"/>
</dbReference>
<dbReference type="InterPro" id="IPR058886">
    <property type="entry name" value="SWIB_eIF2D"/>
</dbReference>
<dbReference type="SUPFAM" id="SSF55159">
    <property type="entry name" value="eIF1-like"/>
    <property type="match status" value="1"/>
</dbReference>
<sequence length="585" mass="63645">MFGKAYKLKSNNTLKNSEKKHLAQRILKEFPAATDEKVKELVPVKSNTSCMKLMLHSGESVGVYVVDNVPMVIETGDVLVPTVCALWKVPDLLPTLIIHSPVLPKLAGGAPLYAPGVTLADAASFPRFSRGALVAAATADNSAVGAIGRTTISSADLLRTTMGVCMETLHVFGDLLCKEPKFCKLERPKLQPPAYSFTADITADIAQLSIQQPVREEWPSLVRELKETPHIEKTTHFPVLNEPKTIPDEETQVANNEVSQFDETLMTDMSQTEEDLVPTDMDELLQWCLLSFIKLEGKNLQLPLKTNLLYKNHLMPLCPSHRTLDVKKSSYKKMSKFLEAMQQEGLLEVREVEKGVSAVVAVCAAHPRVRTHRPAPAHSPAPAPDLAAPRPPAVRDLYCVTAAVAQLLAPLKKGTALSAAQVRAALAEHVRAHGLAAQPGRLRVDPLLAALVGPQQESISWESAMSAVLGKMTPSTELCFPDGSVKLIKSRLEPIKMQVVTRSGNKKVTLVSNLESYGFRPGELAREVQLGAAASSGVTRSPAAKADQLMVQGDQTHFVAKLLIEKYGLPKKYLEGADKALNKKK</sequence>
<dbReference type="InterPro" id="IPR039759">
    <property type="entry name" value="eIF2D_SUI1"/>
</dbReference>
<protein>
    <submittedName>
        <fullName evidence="3">Eukaryotic translation initiation factor 2D</fullName>
    </submittedName>
</protein>
<reference evidence="3 4" key="1">
    <citation type="journal article" date="2015" name="Nat. Commun.">
        <title>Outbred genome sequencing and CRISPR/Cas9 gene editing in butterflies.</title>
        <authorList>
            <person name="Li X."/>
            <person name="Fan D."/>
            <person name="Zhang W."/>
            <person name="Liu G."/>
            <person name="Zhang L."/>
            <person name="Zhao L."/>
            <person name="Fang X."/>
            <person name="Chen L."/>
            <person name="Dong Y."/>
            <person name="Chen Y."/>
            <person name="Ding Y."/>
            <person name="Zhao R."/>
            <person name="Feng M."/>
            <person name="Zhu Y."/>
            <person name="Feng Y."/>
            <person name="Jiang X."/>
            <person name="Zhu D."/>
            <person name="Xiang H."/>
            <person name="Feng X."/>
            <person name="Li S."/>
            <person name="Wang J."/>
            <person name="Zhang G."/>
            <person name="Kronforst M.R."/>
            <person name="Wang W."/>
        </authorList>
    </citation>
    <scope>NUCLEOTIDE SEQUENCE [LARGE SCALE GENOMIC DNA]</scope>
    <source>
        <strain evidence="3">Ya'a_city_454_Px</strain>
        <tissue evidence="3">Whole body</tissue>
    </source>
</reference>
<dbReference type="Gene3D" id="3.10.400.20">
    <property type="match status" value="1"/>
</dbReference>
<accession>A0A194Q7J5</accession>